<sequence>MRRSVTDPRRPAGHRRARTAAGALAAAALVLPLVGAAPSEAQDAQRRLQSAFASAAATYRVPQSVLLGVSYLQSRWDAHDGRPSVTGGYGPMHLTDARTALAGSAPGRGGRADPHGDG</sequence>
<accession>G2GL00</accession>
<dbReference type="Proteomes" id="UP000004217">
    <property type="component" value="Unassembled WGS sequence"/>
</dbReference>
<comment type="caution">
    <text evidence="3">The sequence shown here is derived from an EMBL/GenBank/DDBJ whole genome shotgun (WGS) entry which is preliminary data.</text>
</comment>
<evidence type="ECO:0000256" key="1">
    <source>
        <dbReference type="SAM" id="MobiDB-lite"/>
    </source>
</evidence>
<evidence type="ECO:0000313" key="4">
    <source>
        <dbReference type="Proteomes" id="UP000004217"/>
    </source>
</evidence>
<reference evidence="3 4" key="1">
    <citation type="submission" date="2011-08" db="EMBL/GenBank/DDBJ databases">
        <authorList>
            <person name="Lin Y."/>
            <person name="Hao X."/>
            <person name="Johnstone L."/>
            <person name="Miller S.J."/>
            <person name="Wei G."/>
            <person name="Rensing C."/>
        </authorList>
    </citation>
    <scope>NUCLEOTIDE SEQUENCE [LARGE SCALE GENOMIC DNA]</scope>
    <source>
        <strain evidence="3 4">K42</strain>
    </source>
</reference>
<dbReference type="AlphaFoldDB" id="G2GL00"/>
<proteinExistence type="predicted"/>
<feature type="non-terminal residue" evidence="3">
    <location>
        <position position="118"/>
    </location>
</feature>
<keyword evidence="4" id="KW-1185">Reference proteome</keyword>
<feature type="region of interest" description="Disordered" evidence="1">
    <location>
        <begin position="99"/>
        <end position="118"/>
    </location>
</feature>
<gene>
    <name evidence="3" type="ORF">SZN_30969</name>
</gene>
<evidence type="ECO:0000256" key="2">
    <source>
        <dbReference type="SAM" id="SignalP"/>
    </source>
</evidence>
<evidence type="ECO:0008006" key="5">
    <source>
        <dbReference type="Google" id="ProtNLM"/>
    </source>
</evidence>
<feature type="chain" id="PRO_5003429704" description="N-acetylmuramoyl-L-alanine amidase" evidence="2">
    <location>
        <begin position="37"/>
        <end position="118"/>
    </location>
</feature>
<dbReference type="EMBL" id="AGBF01000192">
    <property type="protein sequence ID" value="EGX55806.1"/>
    <property type="molecule type" value="Genomic_DNA"/>
</dbReference>
<dbReference type="InterPro" id="IPR023346">
    <property type="entry name" value="Lysozyme-like_dom_sf"/>
</dbReference>
<protein>
    <recommendedName>
        <fullName evidence="5">N-acetylmuramoyl-L-alanine amidase</fullName>
    </recommendedName>
</protein>
<organism evidence="3 4">
    <name type="scientific">Streptomyces zinciresistens K42</name>
    <dbReference type="NCBI Taxonomy" id="700597"/>
    <lineage>
        <taxon>Bacteria</taxon>
        <taxon>Bacillati</taxon>
        <taxon>Actinomycetota</taxon>
        <taxon>Actinomycetes</taxon>
        <taxon>Kitasatosporales</taxon>
        <taxon>Streptomycetaceae</taxon>
        <taxon>Streptomyces</taxon>
    </lineage>
</organism>
<name>G2GL00_9ACTN</name>
<feature type="signal peptide" evidence="2">
    <location>
        <begin position="1"/>
        <end position="36"/>
    </location>
</feature>
<dbReference type="SUPFAM" id="SSF53955">
    <property type="entry name" value="Lysozyme-like"/>
    <property type="match status" value="1"/>
</dbReference>
<evidence type="ECO:0000313" key="3">
    <source>
        <dbReference type="EMBL" id="EGX55806.1"/>
    </source>
</evidence>
<keyword evidence="2" id="KW-0732">Signal</keyword>